<reference evidence="2" key="2">
    <citation type="submission" date="2020-11" db="EMBL/GenBank/DDBJ databases">
        <authorList>
            <person name="McCartney M.A."/>
            <person name="Auch B."/>
            <person name="Kono T."/>
            <person name="Mallez S."/>
            <person name="Becker A."/>
            <person name="Gohl D.M."/>
            <person name="Silverstein K.A.T."/>
            <person name="Koren S."/>
            <person name="Bechman K.B."/>
            <person name="Herman A."/>
            <person name="Abrahante J.E."/>
            <person name="Garbe J."/>
        </authorList>
    </citation>
    <scope>NUCLEOTIDE SEQUENCE</scope>
    <source>
        <strain evidence="2">Duluth1</strain>
        <tissue evidence="2">Whole animal</tissue>
    </source>
</reference>
<evidence type="ECO:0000313" key="2">
    <source>
        <dbReference type="EMBL" id="KAH3815125.1"/>
    </source>
</evidence>
<feature type="compositionally biased region" description="Basic and acidic residues" evidence="1">
    <location>
        <begin position="45"/>
        <end position="56"/>
    </location>
</feature>
<feature type="region of interest" description="Disordered" evidence="1">
    <location>
        <begin position="16"/>
        <end position="91"/>
    </location>
</feature>
<gene>
    <name evidence="2" type="ORF">DPMN_143646</name>
</gene>
<organism evidence="2 3">
    <name type="scientific">Dreissena polymorpha</name>
    <name type="common">Zebra mussel</name>
    <name type="synonym">Mytilus polymorpha</name>
    <dbReference type="NCBI Taxonomy" id="45954"/>
    <lineage>
        <taxon>Eukaryota</taxon>
        <taxon>Metazoa</taxon>
        <taxon>Spiralia</taxon>
        <taxon>Lophotrochozoa</taxon>
        <taxon>Mollusca</taxon>
        <taxon>Bivalvia</taxon>
        <taxon>Autobranchia</taxon>
        <taxon>Heteroconchia</taxon>
        <taxon>Euheterodonta</taxon>
        <taxon>Imparidentia</taxon>
        <taxon>Neoheterodontei</taxon>
        <taxon>Myida</taxon>
        <taxon>Dreissenoidea</taxon>
        <taxon>Dreissenidae</taxon>
        <taxon>Dreissena</taxon>
    </lineage>
</organism>
<evidence type="ECO:0000256" key="1">
    <source>
        <dbReference type="SAM" id="MobiDB-lite"/>
    </source>
</evidence>
<proteinExistence type="predicted"/>
<name>A0A9D4GDH6_DREPO</name>
<sequence length="125" mass="14943">MMPLSRADIQRWYRERKKKVPGSFLKKDRERKTKTHVPVSMLSEPETKKRREETNKRVKKHYKKKKNANVDNTVHMENEPVTRQSTSKKGTKLTVSMKFEKTRKPKMASNLNKMKMTVQIDYFSK</sequence>
<reference evidence="2" key="1">
    <citation type="journal article" date="2019" name="bioRxiv">
        <title>The Genome of the Zebra Mussel, Dreissena polymorpha: A Resource for Invasive Species Research.</title>
        <authorList>
            <person name="McCartney M.A."/>
            <person name="Auch B."/>
            <person name="Kono T."/>
            <person name="Mallez S."/>
            <person name="Zhang Y."/>
            <person name="Obille A."/>
            <person name="Becker A."/>
            <person name="Abrahante J.E."/>
            <person name="Garbe J."/>
            <person name="Badalamenti J.P."/>
            <person name="Herman A."/>
            <person name="Mangelson H."/>
            <person name="Liachko I."/>
            <person name="Sullivan S."/>
            <person name="Sone E.D."/>
            <person name="Koren S."/>
            <person name="Silverstein K.A.T."/>
            <person name="Beckman K.B."/>
            <person name="Gohl D.M."/>
        </authorList>
    </citation>
    <scope>NUCLEOTIDE SEQUENCE</scope>
    <source>
        <strain evidence="2">Duluth1</strain>
        <tissue evidence="2">Whole animal</tissue>
    </source>
</reference>
<dbReference type="AlphaFoldDB" id="A0A9D4GDH6"/>
<dbReference type="EMBL" id="JAIWYP010000006">
    <property type="protein sequence ID" value="KAH3815125.1"/>
    <property type="molecule type" value="Genomic_DNA"/>
</dbReference>
<feature type="compositionally biased region" description="Basic residues" evidence="1">
    <location>
        <begin position="57"/>
        <end position="67"/>
    </location>
</feature>
<keyword evidence="3" id="KW-1185">Reference proteome</keyword>
<comment type="caution">
    <text evidence="2">The sequence shown here is derived from an EMBL/GenBank/DDBJ whole genome shotgun (WGS) entry which is preliminary data.</text>
</comment>
<dbReference type="Proteomes" id="UP000828390">
    <property type="component" value="Unassembled WGS sequence"/>
</dbReference>
<accession>A0A9D4GDH6</accession>
<protein>
    <submittedName>
        <fullName evidence="2">Uncharacterized protein</fullName>
    </submittedName>
</protein>
<evidence type="ECO:0000313" key="3">
    <source>
        <dbReference type="Proteomes" id="UP000828390"/>
    </source>
</evidence>